<dbReference type="Pfam" id="PF00156">
    <property type="entry name" value="Pribosyltran"/>
    <property type="match status" value="1"/>
</dbReference>
<feature type="region of interest" description="Disordered" evidence="1">
    <location>
        <begin position="96"/>
        <end position="143"/>
    </location>
</feature>
<sequence length="256" mass="26553">MRDVALPRGCAGCDAPDAVLCPACRALFAGAVAFPAPRTAMGEGFACASYRGAVRRAVLGWKDHGDEECDGVFAELLGALAVGVLDRHAVSATGAGPYASPAGRVGDPVARRAAERGPRSDRGRSPLLVVPAPSSASSMRRRGRWHMRPLARAVARRLRDYGTPAVMAPALRSVHVRGRSVETATAAERAARVGGRVAVRPGMALRGRDVVVVDDIVTTGATVRQCCAALARAGARVVTCLALARTPEPGRDSSSA</sequence>
<proteinExistence type="predicted"/>
<evidence type="ECO:0000313" key="4">
    <source>
        <dbReference type="Proteomes" id="UP000812844"/>
    </source>
</evidence>
<evidence type="ECO:0000259" key="2">
    <source>
        <dbReference type="Pfam" id="PF00156"/>
    </source>
</evidence>
<organism evidence="3 4">
    <name type="scientific">Bifidobacterium phasiani</name>
    <dbReference type="NCBI Taxonomy" id="2834431"/>
    <lineage>
        <taxon>Bacteria</taxon>
        <taxon>Bacillati</taxon>
        <taxon>Actinomycetota</taxon>
        <taxon>Actinomycetes</taxon>
        <taxon>Bifidobacteriales</taxon>
        <taxon>Bifidobacteriaceae</taxon>
        <taxon>Bifidobacterium</taxon>
    </lineage>
</organism>
<dbReference type="EMBL" id="JAHBBD010000001">
    <property type="protein sequence ID" value="MBW3081878.1"/>
    <property type="molecule type" value="Genomic_DNA"/>
</dbReference>
<dbReference type="PANTHER" id="PTHR47505">
    <property type="entry name" value="DNA UTILIZATION PROTEIN YHGH"/>
    <property type="match status" value="1"/>
</dbReference>
<reference evidence="3 4" key="1">
    <citation type="submission" date="2021-05" db="EMBL/GenBank/DDBJ databases">
        <title>Phylogenetic classification of ten novel species belonging to the genus Bifidobacterium comprising B. colchicus sp. nov., B. abeli sp. nov., B. bicoloris sp. nov., B. guerezis sp. nov., B. rosaliae sp. nov., B. santillanensis sp. nov., B. argentati sp. nov., B. amazzoni sp. nov., B. pluviali sp. nov., and B. pinnaculum sp. nov.</title>
        <authorList>
            <person name="Lugli G.A."/>
            <person name="Ruiz Garcia L."/>
            <person name="Margolles A."/>
            <person name="Ventura M."/>
        </authorList>
    </citation>
    <scope>NUCLEOTIDE SEQUENCE [LARGE SCALE GENOMIC DNA]</scope>
    <source>
        <strain evidence="3 4">6T3</strain>
    </source>
</reference>
<evidence type="ECO:0000256" key="1">
    <source>
        <dbReference type="SAM" id="MobiDB-lite"/>
    </source>
</evidence>
<evidence type="ECO:0000313" key="3">
    <source>
        <dbReference type="EMBL" id="MBW3081878.1"/>
    </source>
</evidence>
<dbReference type="RefSeq" id="WP_219079563.1">
    <property type="nucleotide sequence ID" value="NZ_JAHBBD010000001.1"/>
</dbReference>
<feature type="domain" description="Phosphoribosyltransferase" evidence="2">
    <location>
        <begin position="149"/>
        <end position="250"/>
    </location>
</feature>
<dbReference type="PANTHER" id="PTHR47505:SF1">
    <property type="entry name" value="DNA UTILIZATION PROTEIN YHGH"/>
    <property type="match status" value="1"/>
</dbReference>
<dbReference type="InterPro" id="IPR051910">
    <property type="entry name" value="ComF/GntX_DNA_util-trans"/>
</dbReference>
<gene>
    <name evidence="3" type="ORF">KIH73_00520</name>
</gene>
<feature type="compositionally biased region" description="Basic and acidic residues" evidence="1">
    <location>
        <begin position="109"/>
        <end position="124"/>
    </location>
</feature>
<protein>
    <submittedName>
        <fullName evidence="3">ComF family protein</fullName>
    </submittedName>
</protein>
<name>A0ABS6W5V8_9BIFI</name>
<feature type="compositionally biased region" description="Low complexity" evidence="1">
    <location>
        <begin position="125"/>
        <end position="138"/>
    </location>
</feature>
<dbReference type="Proteomes" id="UP000812844">
    <property type="component" value="Unassembled WGS sequence"/>
</dbReference>
<accession>A0ABS6W5V8</accession>
<dbReference type="InterPro" id="IPR000836">
    <property type="entry name" value="PRTase_dom"/>
</dbReference>
<keyword evidence="4" id="KW-1185">Reference proteome</keyword>
<comment type="caution">
    <text evidence="3">The sequence shown here is derived from an EMBL/GenBank/DDBJ whole genome shotgun (WGS) entry which is preliminary data.</text>
</comment>